<evidence type="ECO:0000313" key="3">
    <source>
        <dbReference type="EMBL" id="KGM31670.1"/>
    </source>
</evidence>
<dbReference type="InterPro" id="IPR013538">
    <property type="entry name" value="ASHA1/2-like_C"/>
</dbReference>
<dbReference type="AlphaFoldDB" id="A0A0A0D0T5"/>
<comment type="caution">
    <text evidence="3">The sequence shown here is derived from an EMBL/GenBank/DDBJ whole genome shotgun (WGS) entry which is preliminary data.</text>
</comment>
<dbReference type="Pfam" id="PF08327">
    <property type="entry name" value="AHSA1"/>
    <property type="match status" value="1"/>
</dbReference>
<dbReference type="SUPFAM" id="SSF55961">
    <property type="entry name" value="Bet v1-like"/>
    <property type="match status" value="1"/>
</dbReference>
<comment type="similarity">
    <text evidence="1">Belongs to the AHA1 family.</text>
</comment>
<evidence type="ECO:0000313" key="4">
    <source>
        <dbReference type="Proteomes" id="UP000029995"/>
    </source>
</evidence>
<dbReference type="RefSeq" id="WP_034845216.1">
    <property type="nucleotide sequence ID" value="NZ_JANX01000460.1"/>
</dbReference>
<sequence>MSERSVQHGGFTIRRRFDAPPSRVFRAWADPAARLVWGSPGDDWVLAEPRFDFRVGGIETSRFGPAGDPVYRNETHYADIVPDRRIVFSYTIDRGDTRISASLSTVELLPDGDGTRLVFTEQAAFLDGGDRPEIREGGWREILDKLDAFLRRRAAH</sequence>
<reference evidence="3 4" key="1">
    <citation type="submission" date="2014-01" db="EMBL/GenBank/DDBJ databases">
        <title>Genome sequence determination for a cystic fibrosis isolate, Inquilinus limosus.</title>
        <authorList>
            <person name="Pino M."/>
            <person name="Di Conza J."/>
            <person name="Gutkind G."/>
        </authorList>
    </citation>
    <scope>NUCLEOTIDE SEQUENCE [LARGE SCALE GENOMIC DNA]</scope>
    <source>
        <strain evidence="3 4">MP06</strain>
    </source>
</reference>
<accession>A0A0A0D0T5</accession>
<evidence type="ECO:0000256" key="1">
    <source>
        <dbReference type="ARBA" id="ARBA00006817"/>
    </source>
</evidence>
<organism evidence="3 4">
    <name type="scientific">Inquilinus limosus MP06</name>
    <dbReference type="NCBI Taxonomy" id="1398085"/>
    <lineage>
        <taxon>Bacteria</taxon>
        <taxon>Pseudomonadati</taxon>
        <taxon>Pseudomonadota</taxon>
        <taxon>Alphaproteobacteria</taxon>
        <taxon>Rhodospirillales</taxon>
        <taxon>Rhodospirillaceae</taxon>
        <taxon>Inquilinus</taxon>
    </lineage>
</organism>
<dbReference type="InterPro" id="IPR023393">
    <property type="entry name" value="START-like_dom_sf"/>
</dbReference>
<proteinExistence type="inferred from homology"/>
<evidence type="ECO:0000259" key="2">
    <source>
        <dbReference type="Pfam" id="PF08327"/>
    </source>
</evidence>
<dbReference type="EMBL" id="JANX01000460">
    <property type="protein sequence ID" value="KGM31670.1"/>
    <property type="molecule type" value="Genomic_DNA"/>
</dbReference>
<dbReference type="Gene3D" id="3.30.530.20">
    <property type="match status" value="1"/>
</dbReference>
<name>A0A0A0D0T5_9PROT</name>
<dbReference type="CDD" id="cd08900">
    <property type="entry name" value="SRPBCC_CalC_Aha1-like_7"/>
    <property type="match status" value="1"/>
</dbReference>
<protein>
    <recommendedName>
        <fullName evidence="2">Activator of Hsp90 ATPase homologue 1/2-like C-terminal domain-containing protein</fullName>
    </recommendedName>
</protein>
<dbReference type="OrthoDB" id="9803476at2"/>
<feature type="domain" description="Activator of Hsp90 ATPase homologue 1/2-like C-terminal" evidence="2">
    <location>
        <begin position="18"/>
        <end position="150"/>
    </location>
</feature>
<gene>
    <name evidence="3" type="ORF">P409_25855</name>
</gene>
<dbReference type="Proteomes" id="UP000029995">
    <property type="component" value="Unassembled WGS sequence"/>
</dbReference>